<dbReference type="RefSeq" id="WP_188673762.1">
    <property type="nucleotide sequence ID" value="NZ_BMGP01000001.1"/>
</dbReference>
<evidence type="ECO:0000313" key="1">
    <source>
        <dbReference type="EMBL" id="GGF16000.1"/>
    </source>
</evidence>
<keyword evidence="2" id="KW-1185">Reference proteome</keyword>
<organism evidence="1 2">
    <name type="scientific">Subtercola lobariae</name>
    <dbReference type="NCBI Taxonomy" id="1588641"/>
    <lineage>
        <taxon>Bacteria</taxon>
        <taxon>Bacillati</taxon>
        <taxon>Actinomycetota</taxon>
        <taxon>Actinomycetes</taxon>
        <taxon>Micrococcales</taxon>
        <taxon>Microbacteriaceae</taxon>
        <taxon>Subtercola</taxon>
    </lineage>
</organism>
<accession>A0A917EV09</accession>
<dbReference type="Proteomes" id="UP000598775">
    <property type="component" value="Unassembled WGS sequence"/>
</dbReference>
<dbReference type="EMBL" id="BMGP01000001">
    <property type="protein sequence ID" value="GGF16000.1"/>
    <property type="molecule type" value="Genomic_DNA"/>
</dbReference>
<protein>
    <submittedName>
        <fullName evidence="1">Uncharacterized protein</fullName>
    </submittedName>
</protein>
<proteinExistence type="predicted"/>
<name>A0A917EV09_9MICO</name>
<comment type="caution">
    <text evidence="1">The sequence shown here is derived from an EMBL/GenBank/DDBJ whole genome shotgun (WGS) entry which is preliminary data.</text>
</comment>
<gene>
    <name evidence="1" type="ORF">GCM10011399_07270</name>
</gene>
<reference evidence="1 2" key="1">
    <citation type="journal article" date="2014" name="Int. J. Syst. Evol. Microbiol.">
        <title>Complete genome sequence of Corynebacterium casei LMG S-19264T (=DSM 44701T), isolated from a smear-ripened cheese.</title>
        <authorList>
            <consortium name="US DOE Joint Genome Institute (JGI-PGF)"/>
            <person name="Walter F."/>
            <person name="Albersmeier A."/>
            <person name="Kalinowski J."/>
            <person name="Ruckert C."/>
        </authorList>
    </citation>
    <scope>NUCLEOTIDE SEQUENCE [LARGE SCALE GENOMIC DNA]</scope>
    <source>
        <strain evidence="1 2">CGMCC 1.12976</strain>
    </source>
</reference>
<dbReference type="AlphaFoldDB" id="A0A917EV09"/>
<evidence type="ECO:0000313" key="2">
    <source>
        <dbReference type="Proteomes" id="UP000598775"/>
    </source>
</evidence>
<sequence>MLAFSEFFYLVHAGQGRWKIKHQITDESAGLVVRSGAGFELFDEHEGRVGTFDTIEHALGELYAAV</sequence>